<protein>
    <submittedName>
        <fullName evidence="3">Integrase, catalytic region, zinc finger, CCHC-type containing protein</fullName>
    </submittedName>
</protein>
<dbReference type="Pfam" id="PF00098">
    <property type="entry name" value="zf-CCHC"/>
    <property type="match status" value="1"/>
</dbReference>
<dbReference type="EMBL" id="BQNB010011489">
    <property type="protein sequence ID" value="GJS91227.1"/>
    <property type="molecule type" value="Genomic_DNA"/>
</dbReference>
<comment type="caution">
    <text evidence="3">The sequence shown here is derived from an EMBL/GenBank/DDBJ whole genome shotgun (WGS) entry which is preliminary data.</text>
</comment>
<organism evidence="3 4">
    <name type="scientific">Tanacetum coccineum</name>
    <dbReference type="NCBI Taxonomy" id="301880"/>
    <lineage>
        <taxon>Eukaryota</taxon>
        <taxon>Viridiplantae</taxon>
        <taxon>Streptophyta</taxon>
        <taxon>Embryophyta</taxon>
        <taxon>Tracheophyta</taxon>
        <taxon>Spermatophyta</taxon>
        <taxon>Magnoliopsida</taxon>
        <taxon>eudicotyledons</taxon>
        <taxon>Gunneridae</taxon>
        <taxon>Pentapetalae</taxon>
        <taxon>asterids</taxon>
        <taxon>campanulids</taxon>
        <taxon>Asterales</taxon>
        <taxon>Asteraceae</taxon>
        <taxon>Asteroideae</taxon>
        <taxon>Anthemideae</taxon>
        <taxon>Anthemidinae</taxon>
        <taxon>Tanacetum</taxon>
    </lineage>
</organism>
<evidence type="ECO:0000313" key="3">
    <source>
        <dbReference type="EMBL" id="GJS91227.1"/>
    </source>
</evidence>
<feature type="compositionally biased region" description="Polar residues" evidence="1">
    <location>
        <begin position="1"/>
        <end position="14"/>
    </location>
</feature>
<proteinExistence type="predicted"/>
<reference evidence="3" key="2">
    <citation type="submission" date="2022-01" db="EMBL/GenBank/DDBJ databases">
        <authorList>
            <person name="Yamashiro T."/>
            <person name="Shiraishi A."/>
            <person name="Satake H."/>
            <person name="Nakayama K."/>
        </authorList>
    </citation>
    <scope>NUCLEOTIDE SEQUENCE</scope>
</reference>
<dbReference type="InterPro" id="IPR001878">
    <property type="entry name" value="Znf_CCHC"/>
</dbReference>
<name>A0ABQ4ZQM5_9ASTR</name>
<evidence type="ECO:0000256" key="1">
    <source>
        <dbReference type="SAM" id="MobiDB-lite"/>
    </source>
</evidence>
<feature type="domain" description="CCHC-type" evidence="2">
    <location>
        <begin position="184"/>
        <end position="198"/>
    </location>
</feature>
<dbReference type="Gene3D" id="4.10.60.10">
    <property type="entry name" value="Zinc finger, CCHC-type"/>
    <property type="match status" value="1"/>
</dbReference>
<dbReference type="InterPro" id="IPR036875">
    <property type="entry name" value="Znf_CCHC_sf"/>
</dbReference>
<sequence>MSNQSEDIQATGSDTRPPMLDKTGFESWQQRIWLYCKGKHHGPERDRVVADLSQAKKDRLRADICATNILLQGLPRDIYKLINHNTDAKYIWDNGRFMTAVKLSRGLKESNHDQLYAYLKQHELHANENKMLMERLNQHSHDPLTLVFNVSHYQYPSSSSVPPQPSYIPPYIAGNANAGPEKPIKCYNCNRTGHIARNYIQPKRPQMSDYFKKKMLLMQAQENGVDLDEEHLLFLAGGQTNTFDDETMFMVNLSFADPAYDEAGLSAIQSSDEEAGSIEVDIMIYI</sequence>
<reference evidence="3" key="1">
    <citation type="journal article" date="2022" name="Int. J. Mol. Sci.">
        <title>Draft Genome of Tanacetum Coccineum: Genomic Comparison of Closely Related Tanacetum-Family Plants.</title>
        <authorList>
            <person name="Yamashiro T."/>
            <person name="Shiraishi A."/>
            <person name="Nakayama K."/>
            <person name="Satake H."/>
        </authorList>
    </citation>
    <scope>NUCLEOTIDE SEQUENCE</scope>
</reference>
<dbReference type="SUPFAM" id="SSF57756">
    <property type="entry name" value="Retrovirus zinc finger-like domains"/>
    <property type="match status" value="1"/>
</dbReference>
<dbReference type="Proteomes" id="UP001151760">
    <property type="component" value="Unassembled WGS sequence"/>
</dbReference>
<evidence type="ECO:0000313" key="4">
    <source>
        <dbReference type="Proteomes" id="UP001151760"/>
    </source>
</evidence>
<feature type="region of interest" description="Disordered" evidence="1">
    <location>
        <begin position="1"/>
        <end position="21"/>
    </location>
</feature>
<evidence type="ECO:0000259" key="2">
    <source>
        <dbReference type="Pfam" id="PF00098"/>
    </source>
</evidence>
<keyword evidence="4" id="KW-1185">Reference proteome</keyword>
<gene>
    <name evidence="3" type="ORF">Tco_0773863</name>
</gene>
<accession>A0ABQ4ZQM5</accession>